<name>A0A498QIY0_9MYCO</name>
<sequence length="100" mass="10341">MLAESYLAPVSVIDGSTHTVTTTVNAGKYPNGVAVDPGTHTVYVTNSLNDTVSVIDGSTHTVTATIPVGKWSDGVAVDPGTHTVYVANNSDDTVSLIERP</sequence>
<evidence type="ECO:0000313" key="3">
    <source>
        <dbReference type="EMBL" id="VBA43580.1"/>
    </source>
</evidence>
<feature type="domain" description="YNCE-like beta-propeller" evidence="2">
    <location>
        <begin position="40"/>
        <end position="98"/>
    </location>
</feature>
<dbReference type="NCBIfam" id="TIGR02276">
    <property type="entry name" value="beta_rpt_yvtn"/>
    <property type="match status" value="2"/>
</dbReference>
<evidence type="ECO:0000259" key="2">
    <source>
        <dbReference type="Pfam" id="PF21783"/>
    </source>
</evidence>
<keyword evidence="4" id="KW-1185">Reference proteome</keyword>
<evidence type="ECO:0000256" key="1">
    <source>
        <dbReference type="ARBA" id="ARBA00022729"/>
    </source>
</evidence>
<evidence type="ECO:0000313" key="4">
    <source>
        <dbReference type="Proteomes" id="UP000267289"/>
    </source>
</evidence>
<dbReference type="InterPro" id="IPR015943">
    <property type="entry name" value="WD40/YVTN_repeat-like_dom_sf"/>
</dbReference>
<dbReference type="AlphaFoldDB" id="A0A498QIY0"/>
<proteinExistence type="predicted"/>
<dbReference type="OrthoDB" id="4751565at2"/>
<protein>
    <submittedName>
        <fullName evidence="3">PE-PGRS family protein PE_PGRS18</fullName>
    </submittedName>
</protein>
<dbReference type="InterPro" id="IPR011964">
    <property type="entry name" value="YVTN_b-propeller_repeat"/>
</dbReference>
<dbReference type="SUPFAM" id="SSF50974">
    <property type="entry name" value="Nitrous oxide reductase, N-terminal domain"/>
    <property type="match status" value="1"/>
</dbReference>
<accession>A0A498QIY0</accession>
<dbReference type="Pfam" id="PF21783">
    <property type="entry name" value="YNCE"/>
    <property type="match status" value="1"/>
</dbReference>
<dbReference type="Proteomes" id="UP000267289">
    <property type="component" value="Unassembled WGS sequence"/>
</dbReference>
<keyword evidence="1" id="KW-0732">Signal</keyword>
<dbReference type="EMBL" id="UPHQ01000247">
    <property type="protein sequence ID" value="VBA43580.1"/>
    <property type="molecule type" value="Genomic_DNA"/>
</dbReference>
<dbReference type="InterPro" id="IPR051200">
    <property type="entry name" value="Host-pathogen_enzymatic-act"/>
</dbReference>
<gene>
    <name evidence="3" type="ORF">LAUMK13_04594</name>
</gene>
<organism evidence="3 4">
    <name type="scientific">Mycobacterium innocens</name>
    <dbReference type="NCBI Taxonomy" id="2341083"/>
    <lineage>
        <taxon>Bacteria</taxon>
        <taxon>Bacillati</taxon>
        <taxon>Actinomycetota</taxon>
        <taxon>Actinomycetes</taxon>
        <taxon>Mycobacteriales</taxon>
        <taxon>Mycobacteriaceae</taxon>
        <taxon>Mycobacterium</taxon>
    </lineage>
</organism>
<dbReference type="InterPro" id="IPR048433">
    <property type="entry name" value="YNCE-like_beta-prop"/>
</dbReference>
<dbReference type="PANTHER" id="PTHR47197:SF3">
    <property type="entry name" value="DIHYDRO-HEME D1 DEHYDROGENASE"/>
    <property type="match status" value="1"/>
</dbReference>
<reference evidence="3 4" key="1">
    <citation type="submission" date="2018-09" db="EMBL/GenBank/DDBJ databases">
        <authorList>
            <person name="Tagini F."/>
        </authorList>
    </citation>
    <scope>NUCLEOTIDE SEQUENCE [LARGE SCALE GENOMIC DNA]</scope>
    <source>
        <strain evidence="3 4">MK13</strain>
    </source>
</reference>
<dbReference type="InterPro" id="IPR011045">
    <property type="entry name" value="N2O_reductase_N"/>
</dbReference>
<dbReference type="PANTHER" id="PTHR47197">
    <property type="entry name" value="PROTEIN NIRF"/>
    <property type="match status" value="1"/>
</dbReference>
<dbReference type="Gene3D" id="2.130.10.10">
    <property type="entry name" value="YVTN repeat-like/Quinoprotein amine dehydrogenase"/>
    <property type="match status" value="1"/>
</dbReference>